<dbReference type="AlphaFoldDB" id="A0A0A9DLY0"/>
<dbReference type="Gene3D" id="3.40.50.12780">
    <property type="entry name" value="N-terminal domain of ligase-like"/>
    <property type="match status" value="1"/>
</dbReference>
<proteinExistence type="predicted"/>
<dbReference type="InterPro" id="IPR042099">
    <property type="entry name" value="ANL_N_sf"/>
</dbReference>
<dbReference type="EMBL" id="GBRH01208316">
    <property type="protein sequence ID" value="JAD89579.1"/>
    <property type="molecule type" value="Transcribed_RNA"/>
</dbReference>
<organism evidence="1">
    <name type="scientific">Arundo donax</name>
    <name type="common">Giant reed</name>
    <name type="synonym">Donax arundinaceus</name>
    <dbReference type="NCBI Taxonomy" id="35708"/>
    <lineage>
        <taxon>Eukaryota</taxon>
        <taxon>Viridiplantae</taxon>
        <taxon>Streptophyta</taxon>
        <taxon>Embryophyta</taxon>
        <taxon>Tracheophyta</taxon>
        <taxon>Spermatophyta</taxon>
        <taxon>Magnoliopsida</taxon>
        <taxon>Liliopsida</taxon>
        <taxon>Poales</taxon>
        <taxon>Poaceae</taxon>
        <taxon>PACMAD clade</taxon>
        <taxon>Arundinoideae</taxon>
        <taxon>Arundineae</taxon>
        <taxon>Arundo</taxon>
    </lineage>
</organism>
<sequence length="68" mass="7719">MQRRNPLCSDDVLLFKTSVSFVDHLQEFLSAVLTCTALVIPPSSEWRADPASLANMIKVTWIFVLMKH</sequence>
<dbReference type="InterPro" id="IPR052091">
    <property type="entry name" value="Beta-ala_Activ/Resist"/>
</dbReference>
<dbReference type="GO" id="GO:0043041">
    <property type="term" value="P:amino acid activation for nonribosomal peptide biosynthetic process"/>
    <property type="evidence" value="ECO:0007669"/>
    <property type="project" value="TreeGrafter"/>
</dbReference>
<reference evidence="1" key="2">
    <citation type="journal article" date="2015" name="Data Brief">
        <title>Shoot transcriptome of the giant reed, Arundo donax.</title>
        <authorList>
            <person name="Barrero R.A."/>
            <person name="Guerrero F.D."/>
            <person name="Moolhuijzen P."/>
            <person name="Goolsby J.A."/>
            <person name="Tidwell J."/>
            <person name="Bellgard S.E."/>
            <person name="Bellgard M.I."/>
        </authorList>
    </citation>
    <scope>NUCLEOTIDE SEQUENCE</scope>
    <source>
        <tissue evidence="1">Shoot tissue taken approximately 20 cm above the soil surface</tissue>
    </source>
</reference>
<protein>
    <submittedName>
        <fullName evidence="1">Uncharacterized protein</fullName>
    </submittedName>
</protein>
<name>A0A0A9DLY0_ARUDO</name>
<evidence type="ECO:0000313" key="1">
    <source>
        <dbReference type="EMBL" id="JAD89579.1"/>
    </source>
</evidence>
<dbReference type="PANTHER" id="PTHR44394:SF1">
    <property type="entry name" value="BETA-ALANINE-ACTIVATING ENZYME"/>
    <property type="match status" value="1"/>
</dbReference>
<dbReference type="PANTHER" id="PTHR44394">
    <property type="entry name" value="BETA-ALANINE-ACTIVATING ENZYME"/>
    <property type="match status" value="1"/>
</dbReference>
<accession>A0A0A9DLY0</accession>
<reference evidence="1" key="1">
    <citation type="submission" date="2014-09" db="EMBL/GenBank/DDBJ databases">
        <authorList>
            <person name="Magalhaes I.L.F."/>
            <person name="Oliveira U."/>
            <person name="Santos F.R."/>
            <person name="Vidigal T.H.D.A."/>
            <person name="Brescovit A.D."/>
            <person name="Santos A.J."/>
        </authorList>
    </citation>
    <scope>NUCLEOTIDE SEQUENCE</scope>
    <source>
        <tissue evidence="1">Shoot tissue taken approximately 20 cm above the soil surface</tissue>
    </source>
</reference>